<gene>
    <name evidence="2" type="ORF">ACFPTN_03410</name>
</gene>
<comment type="caution">
    <text evidence="2">The sequence shown here is derived from an EMBL/GenBank/DDBJ whole genome shotgun (WGS) entry which is preliminary data.</text>
</comment>
<feature type="transmembrane region" description="Helical" evidence="1">
    <location>
        <begin position="38"/>
        <end position="55"/>
    </location>
</feature>
<proteinExistence type="predicted"/>
<feature type="transmembrane region" description="Helical" evidence="1">
    <location>
        <begin position="12"/>
        <end position="32"/>
    </location>
</feature>
<keyword evidence="1" id="KW-0472">Membrane</keyword>
<evidence type="ECO:0000313" key="2">
    <source>
        <dbReference type="EMBL" id="MFC5768412.1"/>
    </source>
</evidence>
<keyword evidence="1" id="KW-1133">Transmembrane helix</keyword>
<name>A0ABW1AMF7_9RHOO</name>
<evidence type="ECO:0000256" key="1">
    <source>
        <dbReference type="SAM" id="Phobius"/>
    </source>
</evidence>
<dbReference type="EMBL" id="JBHSOG010000010">
    <property type="protein sequence ID" value="MFC5768412.1"/>
    <property type="molecule type" value="Genomic_DNA"/>
</dbReference>
<accession>A0ABW1AMF7</accession>
<sequence length="207" mass="22217">MSSVASKVEYFLYGTPHLVGSGAVLLGLALYFSGFIGPGWWAILIGLYVAGFLLARGLTNTAAVAAELDESRLLQELRTLAESARKRVPQDARVLIDAIVEKANTLIPALDSLEKRGVIGAKVRHDVLTGITRYLPDTLGSYLALPPAYLKLHQAGTNSPTRMLTEQLALIDRHMDTCLKDAFDEHASALAVNGRFLADKMGGGLGV</sequence>
<organism evidence="2 3">
    <name type="scientific">Thauera sinica</name>
    <dbReference type="NCBI Taxonomy" id="2665146"/>
    <lineage>
        <taxon>Bacteria</taxon>
        <taxon>Pseudomonadati</taxon>
        <taxon>Pseudomonadota</taxon>
        <taxon>Betaproteobacteria</taxon>
        <taxon>Rhodocyclales</taxon>
        <taxon>Zoogloeaceae</taxon>
        <taxon>Thauera</taxon>
    </lineage>
</organism>
<evidence type="ECO:0008006" key="4">
    <source>
        <dbReference type="Google" id="ProtNLM"/>
    </source>
</evidence>
<keyword evidence="3" id="KW-1185">Reference proteome</keyword>
<reference evidence="3" key="1">
    <citation type="journal article" date="2019" name="Int. J. Syst. Evol. Microbiol.">
        <title>The Global Catalogue of Microorganisms (GCM) 10K type strain sequencing project: providing services to taxonomists for standard genome sequencing and annotation.</title>
        <authorList>
            <consortium name="The Broad Institute Genomics Platform"/>
            <consortium name="The Broad Institute Genome Sequencing Center for Infectious Disease"/>
            <person name="Wu L."/>
            <person name="Ma J."/>
        </authorList>
    </citation>
    <scope>NUCLEOTIDE SEQUENCE [LARGE SCALE GENOMIC DNA]</scope>
    <source>
        <strain evidence="3">SHR3</strain>
    </source>
</reference>
<protein>
    <recommendedName>
        <fullName evidence="4">5-bromo-4-chloroindolyl phosphate hydrolysis protein</fullName>
    </recommendedName>
</protein>
<dbReference type="RefSeq" id="WP_096448656.1">
    <property type="nucleotide sequence ID" value="NZ_JBHSOG010000010.1"/>
</dbReference>
<dbReference type="Proteomes" id="UP001595974">
    <property type="component" value="Unassembled WGS sequence"/>
</dbReference>
<keyword evidence="1" id="KW-0812">Transmembrane</keyword>
<evidence type="ECO:0000313" key="3">
    <source>
        <dbReference type="Proteomes" id="UP001595974"/>
    </source>
</evidence>